<dbReference type="AlphaFoldDB" id="A0A1F5Z186"/>
<accession>A0A1F5Z186</accession>
<evidence type="ECO:0000313" key="2">
    <source>
        <dbReference type="Proteomes" id="UP000177354"/>
    </source>
</evidence>
<comment type="caution">
    <text evidence="1">The sequence shown here is derived from an EMBL/GenBank/DDBJ whole genome shotgun (WGS) entry which is preliminary data.</text>
</comment>
<reference evidence="1 2" key="1">
    <citation type="journal article" date="2016" name="Nat. Commun.">
        <title>Thousands of microbial genomes shed light on interconnected biogeochemical processes in an aquifer system.</title>
        <authorList>
            <person name="Anantharaman K."/>
            <person name="Brown C.T."/>
            <person name="Hug L.A."/>
            <person name="Sharon I."/>
            <person name="Castelle C.J."/>
            <person name="Probst A.J."/>
            <person name="Thomas B.C."/>
            <person name="Singh A."/>
            <person name="Wilkins M.J."/>
            <person name="Karaoz U."/>
            <person name="Brodie E.L."/>
            <person name="Williams K.H."/>
            <person name="Hubbard S.S."/>
            <person name="Banfield J.F."/>
        </authorList>
    </citation>
    <scope>NUCLEOTIDE SEQUENCE [LARGE SCALE GENOMIC DNA]</scope>
</reference>
<dbReference type="Proteomes" id="UP000177354">
    <property type="component" value="Unassembled WGS sequence"/>
</dbReference>
<sequence>MANISELPAFREIAETVNFSRIKSLVNERGSELSAAAAAAMLPVTDKLDNGFSSIRNMGIYAISVPTGYLAGRDVAGRGLGETLGLLAFEIGSWAAANHFQQPELQSASTALLISSAGGIIHGIIRNTAREKNE</sequence>
<name>A0A1F5Z186_9BACT</name>
<organism evidence="1 2">
    <name type="scientific">Candidatus Gottesmanbacteria bacterium RIFCSPHIGHO2_01_FULL_40_15</name>
    <dbReference type="NCBI Taxonomy" id="1798376"/>
    <lineage>
        <taxon>Bacteria</taxon>
        <taxon>Candidatus Gottesmaniibacteriota</taxon>
    </lineage>
</organism>
<gene>
    <name evidence="1" type="ORF">A2777_06530</name>
</gene>
<evidence type="ECO:0000313" key="1">
    <source>
        <dbReference type="EMBL" id="OGG06230.1"/>
    </source>
</evidence>
<proteinExistence type="predicted"/>
<protein>
    <submittedName>
        <fullName evidence="1">Uncharacterized protein</fullName>
    </submittedName>
</protein>
<dbReference type="EMBL" id="MFJF01000018">
    <property type="protein sequence ID" value="OGG06230.1"/>
    <property type="molecule type" value="Genomic_DNA"/>
</dbReference>